<dbReference type="PANTHER" id="PTHR35369:SF2">
    <property type="entry name" value="BLR3025 PROTEIN"/>
    <property type="match status" value="1"/>
</dbReference>
<dbReference type="AlphaFoldDB" id="A0A7X0JS97"/>
<dbReference type="GO" id="GO:0006281">
    <property type="term" value="P:DNA repair"/>
    <property type="evidence" value="ECO:0007669"/>
    <property type="project" value="InterPro"/>
</dbReference>
<gene>
    <name evidence="4" type="ORF">HNR48_001645</name>
</gene>
<protein>
    <submittedName>
        <fullName evidence="4">Protein ImuB</fullName>
    </submittedName>
</protein>
<dbReference type="InterPro" id="IPR050356">
    <property type="entry name" value="SulA_CellDiv_inhibitor"/>
</dbReference>
<dbReference type="InterPro" id="IPR001126">
    <property type="entry name" value="UmuC"/>
</dbReference>
<evidence type="ECO:0000256" key="1">
    <source>
        <dbReference type="ARBA" id="ARBA00022763"/>
    </source>
</evidence>
<dbReference type="EMBL" id="JACHHT010000001">
    <property type="protein sequence ID" value="MBB6521367.1"/>
    <property type="molecule type" value="Genomic_DNA"/>
</dbReference>
<keyword evidence="5" id="KW-1185">Reference proteome</keyword>
<organism evidence="4 5">
    <name type="scientific">Pseudoteredinibacter isoporae</name>
    <dbReference type="NCBI Taxonomy" id="570281"/>
    <lineage>
        <taxon>Bacteria</taxon>
        <taxon>Pseudomonadati</taxon>
        <taxon>Pseudomonadota</taxon>
        <taxon>Gammaproteobacteria</taxon>
        <taxon>Cellvibrionales</taxon>
        <taxon>Cellvibrionaceae</taxon>
        <taxon>Pseudoteredinibacter</taxon>
    </lineage>
</organism>
<dbReference type="Proteomes" id="UP000528457">
    <property type="component" value="Unassembled WGS sequence"/>
</dbReference>
<dbReference type="SUPFAM" id="SSF56672">
    <property type="entry name" value="DNA/RNA polymerases"/>
    <property type="match status" value="1"/>
</dbReference>
<evidence type="ECO:0000256" key="2">
    <source>
        <dbReference type="SAM" id="MobiDB-lite"/>
    </source>
</evidence>
<dbReference type="RefSeq" id="WP_166848688.1">
    <property type="nucleotide sequence ID" value="NZ_JAAONY010000001.1"/>
</dbReference>
<name>A0A7X0JS97_9GAMM</name>
<dbReference type="Pfam" id="PF00817">
    <property type="entry name" value="IMS"/>
    <property type="match status" value="1"/>
</dbReference>
<feature type="compositionally biased region" description="Basic and acidic residues" evidence="2">
    <location>
        <begin position="386"/>
        <end position="400"/>
    </location>
</feature>
<dbReference type="InParanoid" id="A0A7X0JS97"/>
<dbReference type="PANTHER" id="PTHR35369">
    <property type="entry name" value="BLR3025 PROTEIN-RELATED"/>
    <property type="match status" value="1"/>
</dbReference>
<reference evidence="4 5" key="1">
    <citation type="submission" date="2020-08" db="EMBL/GenBank/DDBJ databases">
        <title>Genomic Encyclopedia of Type Strains, Phase IV (KMG-IV): sequencing the most valuable type-strain genomes for metagenomic binning, comparative biology and taxonomic classification.</title>
        <authorList>
            <person name="Goeker M."/>
        </authorList>
    </citation>
    <scope>NUCLEOTIDE SEQUENCE [LARGE SCALE GENOMIC DNA]</scope>
    <source>
        <strain evidence="4 5">DSM 22368</strain>
    </source>
</reference>
<feature type="region of interest" description="Disordered" evidence="2">
    <location>
        <begin position="386"/>
        <end position="405"/>
    </location>
</feature>
<evidence type="ECO:0000313" key="5">
    <source>
        <dbReference type="Proteomes" id="UP000528457"/>
    </source>
</evidence>
<proteinExistence type="predicted"/>
<comment type="caution">
    <text evidence="4">The sequence shown here is derived from an EMBL/GenBank/DDBJ whole genome shotgun (WGS) entry which is preliminary data.</text>
</comment>
<keyword evidence="1" id="KW-0227">DNA damage</keyword>
<sequence>MRWLYLHFYQLQLDHLYQEEASDTSVDHQRRATIIVDGQGNEVCQACPSARQQGIRLGMGLAAAIAMQSKLQVLDYRPLLEQELLQHVAELLYPVSASLVLQTPQGLLLEIQSMLRYHRGLDNYWQQIQQQLKPLNYFYANAHSPWAAQLLACNGYQQLFQDTPEGQQKLKQSLAQIPCSRLPLKKSNLDRLESLGIHHVDRLLKLPLQEISRRFDEELLLYLGRLNNELSTPLAYYQPREIFERQLQLFYEIYDSDTLIKPISPLLEQLQQFLQQRDLQARQVDIHLQLRDSENITLTLRASRGEEKAKRWQALLQLRLERLQLPAPVEAIRIFCEQHQRRGQEHAELFSPHQGQLSREQLLDSLQARLGKQRIQFLQTANSHIPEHSNHLSSQEDKDQLTLPPPDGLRPSFLLPVPQQLKDEVLLFYGPERIQNPGWEDDKAVERDYFIARDQQGRWLWLFKTPAKHWFVHGYFA</sequence>
<dbReference type="CDD" id="cd03468">
    <property type="entry name" value="PolY_like"/>
    <property type="match status" value="1"/>
</dbReference>
<accession>A0A7X0JS97</accession>
<dbReference type="InterPro" id="IPR043502">
    <property type="entry name" value="DNA/RNA_pol_sf"/>
</dbReference>
<evidence type="ECO:0000313" key="4">
    <source>
        <dbReference type="EMBL" id="MBB6521367.1"/>
    </source>
</evidence>
<feature type="domain" description="UmuC" evidence="3">
    <location>
        <begin position="32"/>
        <end position="133"/>
    </location>
</feature>
<evidence type="ECO:0000259" key="3">
    <source>
        <dbReference type="Pfam" id="PF00817"/>
    </source>
</evidence>